<sequence>MKKTWIKPILVIFAIVVLFIGINSICIYKYLSEYGYGIKELPQTVAVWLRLSDGFTVEVNDDEDSHSTLFIGHSDIQDYIKKYEKAGYTAEQEGSDISIDKSNSQDDKLHVGIGGMEEWCHWFRIYILYTDNEDIIKIENFK</sequence>
<dbReference type="RefSeq" id="WP_186840747.1">
    <property type="nucleotide sequence ID" value="NZ_JACOOZ010000014.1"/>
</dbReference>
<evidence type="ECO:0000313" key="3">
    <source>
        <dbReference type="Proteomes" id="UP000597877"/>
    </source>
</evidence>
<dbReference type="Proteomes" id="UP000597877">
    <property type="component" value="Unassembled WGS sequence"/>
</dbReference>
<proteinExistence type="predicted"/>
<gene>
    <name evidence="2" type="ORF">H8S00_13655</name>
</gene>
<reference evidence="2 3" key="1">
    <citation type="submission" date="2020-08" db="EMBL/GenBank/DDBJ databases">
        <title>Genome public.</title>
        <authorList>
            <person name="Liu C."/>
            <person name="Sun Q."/>
        </authorList>
    </citation>
    <scope>NUCLEOTIDE SEQUENCE [LARGE SCALE GENOMIC DNA]</scope>
    <source>
        <strain evidence="2 3">BX4</strain>
    </source>
</reference>
<evidence type="ECO:0008006" key="4">
    <source>
        <dbReference type="Google" id="ProtNLM"/>
    </source>
</evidence>
<keyword evidence="3" id="KW-1185">Reference proteome</keyword>
<comment type="caution">
    <text evidence="2">The sequence shown here is derived from an EMBL/GenBank/DDBJ whole genome shotgun (WGS) entry which is preliminary data.</text>
</comment>
<dbReference type="EMBL" id="JACOOZ010000014">
    <property type="protein sequence ID" value="MBC5669006.1"/>
    <property type="molecule type" value="Genomic_DNA"/>
</dbReference>
<accession>A0ABR7F5X5</accession>
<name>A0ABR7F5X5_9FIRM</name>
<feature type="transmembrane region" description="Helical" evidence="1">
    <location>
        <begin position="9"/>
        <end position="31"/>
    </location>
</feature>
<keyword evidence="1" id="KW-0472">Membrane</keyword>
<keyword evidence="1" id="KW-0812">Transmembrane</keyword>
<keyword evidence="1" id="KW-1133">Transmembrane helix</keyword>
<evidence type="ECO:0000256" key="1">
    <source>
        <dbReference type="SAM" id="Phobius"/>
    </source>
</evidence>
<organism evidence="2 3">
    <name type="scientific">Eubacterium segne</name>
    <dbReference type="NCBI Taxonomy" id="2763045"/>
    <lineage>
        <taxon>Bacteria</taxon>
        <taxon>Bacillati</taxon>
        <taxon>Bacillota</taxon>
        <taxon>Clostridia</taxon>
        <taxon>Eubacteriales</taxon>
        <taxon>Eubacteriaceae</taxon>
        <taxon>Eubacterium</taxon>
    </lineage>
</organism>
<protein>
    <recommendedName>
        <fullName evidence="4">DUF4830 domain-containing protein</fullName>
    </recommendedName>
</protein>
<evidence type="ECO:0000313" key="2">
    <source>
        <dbReference type="EMBL" id="MBC5669006.1"/>
    </source>
</evidence>